<dbReference type="STRING" id="1123014.SAMN02745746_02644"/>
<dbReference type="InterPro" id="IPR006097">
    <property type="entry name" value="Glu/Leu/Phe/Val/Trp_DH_dimer"/>
</dbReference>
<dbReference type="InterPro" id="IPR006095">
    <property type="entry name" value="Glu/Leu/Phe/Val/Trp_DH"/>
</dbReference>
<keyword evidence="2 6" id="KW-0560">Oxidoreductase</keyword>
<proteinExistence type="inferred from homology"/>
<accession>A0A1Y6BX33</accession>
<evidence type="ECO:0000256" key="3">
    <source>
        <dbReference type="ARBA" id="ARBA00023027"/>
    </source>
</evidence>
<dbReference type="Proteomes" id="UP000192920">
    <property type="component" value="Unassembled WGS sequence"/>
</dbReference>
<reference evidence="9" key="1">
    <citation type="submission" date="2017-04" db="EMBL/GenBank/DDBJ databases">
        <authorList>
            <person name="Varghese N."/>
            <person name="Submissions S."/>
        </authorList>
    </citation>
    <scope>NUCLEOTIDE SEQUENCE [LARGE SCALE GENOMIC DNA]</scope>
    <source>
        <strain evidence="9">DSM 22618</strain>
    </source>
</reference>
<keyword evidence="5" id="KW-0547">Nucleotide-binding</keyword>
<dbReference type="InterPro" id="IPR016211">
    <property type="entry name" value="Glu/Phe/Leu/Val/Trp_DH_bac/arc"/>
</dbReference>
<comment type="similarity">
    <text evidence="1 6">Belongs to the Glu/Leu/Phe/Val dehydrogenases family.</text>
</comment>
<evidence type="ECO:0000313" key="8">
    <source>
        <dbReference type="EMBL" id="SMF33212.1"/>
    </source>
</evidence>
<dbReference type="PRINTS" id="PR00082">
    <property type="entry name" value="GLFDHDRGNASE"/>
</dbReference>
<feature type="active site" description="Proton donor/acceptor" evidence="4">
    <location>
        <position position="80"/>
    </location>
</feature>
<keyword evidence="3 5" id="KW-0520">NAD</keyword>
<evidence type="ECO:0000259" key="7">
    <source>
        <dbReference type="SMART" id="SM00839"/>
    </source>
</evidence>
<sequence length="344" mass="36070">MSIFELPDFDGHEQVVFASDSQSGLKAIIAIHNTHRGPAMGGCRMWAYPDSTVAATDALRLARGMTYKNAMAGLPIGGGKAVIIGDARTSKSPELFRALGRAIDQLGGRYITAEDVGTSPADMTFVREQTRYVAGLSGDLGGTGDPSPATALGVFVGIEAAVRHRLGVDSVNGLTVAVQGLGHVGYDLARRLHEAGARLIVADIDRANGERAAAEFGASVVSPDEIVDAQADVFAPCALGAVLNRQTLPRLKCSVVAGAANNQLATDDIGEMLRDAGVLYAPDYVINAGGIIKVCAEYLQEPVDSVEDRVRAISGTLDEVFQMAERDGIATSRAADTLARTRFA</sequence>
<dbReference type="Pfam" id="PF02812">
    <property type="entry name" value="ELFV_dehydrog_N"/>
    <property type="match status" value="1"/>
</dbReference>
<protein>
    <submittedName>
        <fullName evidence="8">Leucine dehydrogenase</fullName>
    </submittedName>
</protein>
<feature type="domain" description="Glutamate/phenylalanine/leucine/valine/L-tryptophan dehydrogenase C-terminal" evidence="7">
    <location>
        <begin position="144"/>
        <end position="344"/>
    </location>
</feature>
<dbReference type="CDD" id="cd01075">
    <property type="entry name" value="NAD_bind_Leu_Phe_Val_DH"/>
    <property type="match status" value="1"/>
</dbReference>
<dbReference type="Gene3D" id="3.40.50.10860">
    <property type="entry name" value="Leucine Dehydrogenase, chain A, domain 1"/>
    <property type="match status" value="1"/>
</dbReference>
<evidence type="ECO:0000256" key="1">
    <source>
        <dbReference type="ARBA" id="ARBA00006382"/>
    </source>
</evidence>
<evidence type="ECO:0000256" key="5">
    <source>
        <dbReference type="PIRSR" id="PIRSR000188-2"/>
    </source>
</evidence>
<dbReference type="GO" id="GO:0000166">
    <property type="term" value="F:nucleotide binding"/>
    <property type="evidence" value="ECO:0007669"/>
    <property type="project" value="UniProtKB-KW"/>
</dbReference>
<dbReference type="EMBL" id="FXAG01000014">
    <property type="protein sequence ID" value="SMF33212.1"/>
    <property type="molecule type" value="Genomic_DNA"/>
</dbReference>
<dbReference type="InterPro" id="IPR006096">
    <property type="entry name" value="Glu/Leu/Phe/Val/Trp_DH_C"/>
</dbReference>
<dbReference type="Pfam" id="PF00208">
    <property type="entry name" value="ELFV_dehydrog"/>
    <property type="match status" value="2"/>
</dbReference>
<dbReference type="FunFam" id="3.40.50.10860:FF:000010">
    <property type="entry name" value="Leucine dehydrogenase"/>
    <property type="match status" value="1"/>
</dbReference>
<evidence type="ECO:0000256" key="6">
    <source>
        <dbReference type="RuleBase" id="RU004417"/>
    </source>
</evidence>
<dbReference type="AlphaFoldDB" id="A0A1Y6BX33"/>
<dbReference type="SMART" id="SM00839">
    <property type="entry name" value="ELFV_dehydrog"/>
    <property type="match status" value="1"/>
</dbReference>
<dbReference type="PANTHER" id="PTHR42722:SF1">
    <property type="entry name" value="VALINE DEHYDROGENASE"/>
    <property type="match status" value="1"/>
</dbReference>
<dbReference type="PANTHER" id="PTHR42722">
    <property type="entry name" value="LEUCINE DEHYDROGENASE"/>
    <property type="match status" value="1"/>
</dbReference>
<dbReference type="SUPFAM" id="SSF51735">
    <property type="entry name" value="NAD(P)-binding Rossmann-fold domains"/>
    <property type="match status" value="1"/>
</dbReference>
<dbReference type="InterPro" id="IPR046346">
    <property type="entry name" value="Aminoacid_DH-like_N_sf"/>
</dbReference>
<feature type="binding site" evidence="5">
    <location>
        <begin position="180"/>
        <end position="185"/>
    </location>
    <ligand>
        <name>NAD(+)</name>
        <dbReference type="ChEBI" id="CHEBI:57540"/>
    </ligand>
</feature>
<evidence type="ECO:0000256" key="4">
    <source>
        <dbReference type="PIRSR" id="PIRSR000188-1"/>
    </source>
</evidence>
<dbReference type="Gene3D" id="3.40.50.720">
    <property type="entry name" value="NAD(P)-binding Rossmann-like Domain"/>
    <property type="match status" value="1"/>
</dbReference>
<dbReference type="GO" id="GO:0006520">
    <property type="term" value="P:amino acid metabolic process"/>
    <property type="evidence" value="ECO:0007669"/>
    <property type="project" value="InterPro"/>
</dbReference>
<evidence type="ECO:0000313" key="9">
    <source>
        <dbReference type="Proteomes" id="UP000192920"/>
    </source>
</evidence>
<name>A0A1Y6BX33_9NEIS</name>
<gene>
    <name evidence="8" type="ORF">SAMN02745746_02644</name>
</gene>
<dbReference type="RefSeq" id="WP_085276803.1">
    <property type="nucleotide sequence ID" value="NZ_FXAG01000014.1"/>
</dbReference>
<dbReference type="GO" id="GO:0016639">
    <property type="term" value="F:oxidoreductase activity, acting on the CH-NH2 group of donors, NAD or NADP as acceptor"/>
    <property type="evidence" value="ECO:0007669"/>
    <property type="project" value="InterPro"/>
</dbReference>
<organism evidence="8 9">
    <name type="scientific">Pseudogulbenkiania subflava DSM 22618</name>
    <dbReference type="NCBI Taxonomy" id="1123014"/>
    <lineage>
        <taxon>Bacteria</taxon>
        <taxon>Pseudomonadati</taxon>
        <taxon>Pseudomonadota</taxon>
        <taxon>Betaproteobacteria</taxon>
        <taxon>Neisseriales</taxon>
        <taxon>Chromobacteriaceae</taxon>
        <taxon>Pseudogulbenkiania</taxon>
    </lineage>
</organism>
<dbReference type="PIRSF" id="PIRSF000188">
    <property type="entry name" value="Phe_leu_dh"/>
    <property type="match status" value="1"/>
</dbReference>
<dbReference type="SUPFAM" id="SSF53223">
    <property type="entry name" value="Aminoacid dehydrogenase-like, N-terminal domain"/>
    <property type="match status" value="1"/>
</dbReference>
<dbReference type="InterPro" id="IPR036291">
    <property type="entry name" value="NAD(P)-bd_dom_sf"/>
</dbReference>
<evidence type="ECO:0000256" key="2">
    <source>
        <dbReference type="ARBA" id="ARBA00023002"/>
    </source>
</evidence>
<keyword evidence="9" id="KW-1185">Reference proteome</keyword>